<proteinExistence type="inferred from homology"/>
<dbReference type="GO" id="GO:0004197">
    <property type="term" value="F:cysteine-type endopeptidase activity"/>
    <property type="evidence" value="ECO:0007669"/>
    <property type="project" value="InterPro"/>
</dbReference>
<feature type="domain" description="Peptidase C14 caspase" evidence="7">
    <location>
        <begin position="82"/>
        <end position="207"/>
    </location>
</feature>
<dbReference type="PANTHER" id="PTHR48104">
    <property type="entry name" value="METACASPASE-4"/>
    <property type="match status" value="1"/>
</dbReference>
<dbReference type="SUPFAM" id="SSF52129">
    <property type="entry name" value="Caspase-like"/>
    <property type="match status" value="1"/>
</dbReference>
<dbReference type="EMBL" id="JAKUCV010007229">
    <property type="protein sequence ID" value="KAJ4824258.1"/>
    <property type="molecule type" value="Genomic_DNA"/>
</dbReference>
<name>A0A9Q0F3I0_9ROSI</name>
<dbReference type="GO" id="GO:0006729">
    <property type="term" value="P:tetrahydrobiopterin biosynthetic process"/>
    <property type="evidence" value="ECO:0007669"/>
    <property type="project" value="InterPro"/>
</dbReference>
<accession>A0A9Q0F3I0</accession>
<feature type="compositionally biased region" description="Low complexity" evidence="6">
    <location>
        <begin position="55"/>
        <end position="68"/>
    </location>
</feature>
<comment type="similarity">
    <text evidence="2">Belongs to the pterin-4-alpha-carbinolamine dehydratase family.</text>
</comment>
<dbReference type="NCBIfam" id="TIGR01053">
    <property type="entry name" value="LSD1"/>
    <property type="match status" value="1"/>
</dbReference>
<dbReference type="InterPro" id="IPR050452">
    <property type="entry name" value="Metacaspase"/>
</dbReference>
<evidence type="ECO:0000256" key="4">
    <source>
        <dbReference type="ARBA" id="ARBA00013252"/>
    </source>
</evidence>
<dbReference type="InterPro" id="IPR011600">
    <property type="entry name" value="Pept_C14_caspase"/>
</dbReference>
<comment type="caution">
    <text evidence="9">The sequence shown here is derived from an EMBL/GenBank/DDBJ whole genome shotgun (WGS) entry which is preliminary data.</text>
</comment>
<protein>
    <recommendedName>
        <fullName evidence="4">4a-hydroxytetrahydrobiopterin dehydratase</fullName>
        <ecNumber evidence="4">4.2.1.96</ecNumber>
    </recommendedName>
</protein>
<dbReference type="GO" id="GO:0005737">
    <property type="term" value="C:cytoplasm"/>
    <property type="evidence" value="ECO:0007669"/>
    <property type="project" value="TreeGrafter"/>
</dbReference>
<dbReference type="PANTHER" id="PTHR48104:SF32">
    <property type="entry name" value="METACASPASE-1-LIKE"/>
    <property type="match status" value="1"/>
</dbReference>
<dbReference type="InterPro" id="IPR001533">
    <property type="entry name" value="Pterin_deHydtase"/>
</dbReference>
<dbReference type="Gene3D" id="3.30.1360.20">
    <property type="entry name" value="Transcriptional coactivator/pterin dehydratase"/>
    <property type="match status" value="1"/>
</dbReference>
<dbReference type="OrthoDB" id="277398at2759"/>
<evidence type="ECO:0000313" key="10">
    <source>
        <dbReference type="Proteomes" id="UP001141552"/>
    </source>
</evidence>
<evidence type="ECO:0000256" key="6">
    <source>
        <dbReference type="SAM" id="MobiDB-lite"/>
    </source>
</evidence>
<dbReference type="Pfam" id="PF00656">
    <property type="entry name" value="Peptidase_C14"/>
    <property type="match status" value="1"/>
</dbReference>
<organism evidence="9 10">
    <name type="scientific">Turnera subulata</name>
    <dbReference type="NCBI Taxonomy" id="218843"/>
    <lineage>
        <taxon>Eukaryota</taxon>
        <taxon>Viridiplantae</taxon>
        <taxon>Streptophyta</taxon>
        <taxon>Embryophyta</taxon>
        <taxon>Tracheophyta</taxon>
        <taxon>Spermatophyta</taxon>
        <taxon>Magnoliopsida</taxon>
        <taxon>eudicotyledons</taxon>
        <taxon>Gunneridae</taxon>
        <taxon>Pentapetalae</taxon>
        <taxon>rosids</taxon>
        <taxon>fabids</taxon>
        <taxon>Malpighiales</taxon>
        <taxon>Passifloraceae</taxon>
        <taxon>Turnera</taxon>
    </lineage>
</organism>
<feature type="region of interest" description="Disordered" evidence="6">
    <location>
        <begin position="38"/>
        <end position="79"/>
    </location>
</feature>
<gene>
    <name evidence="9" type="ORF">Tsubulata_031286</name>
</gene>
<evidence type="ECO:0000256" key="1">
    <source>
        <dbReference type="ARBA" id="ARBA00001554"/>
    </source>
</evidence>
<dbReference type="AlphaFoldDB" id="A0A9Q0F3I0"/>
<dbReference type="GO" id="GO:0006508">
    <property type="term" value="P:proteolysis"/>
    <property type="evidence" value="ECO:0007669"/>
    <property type="project" value="InterPro"/>
</dbReference>
<dbReference type="Proteomes" id="UP001141552">
    <property type="component" value="Unassembled WGS sequence"/>
</dbReference>
<evidence type="ECO:0000313" key="9">
    <source>
        <dbReference type="EMBL" id="KAJ4824258.1"/>
    </source>
</evidence>
<dbReference type="Pfam" id="PF01329">
    <property type="entry name" value="Pterin_4a"/>
    <property type="match status" value="1"/>
</dbReference>
<evidence type="ECO:0000259" key="7">
    <source>
        <dbReference type="Pfam" id="PF00656"/>
    </source>
</evidence>
<evidence type="ECO:0000256" key="3">
    <source>
        <dbReference type="ARBA" id="ARBA00009005"/>
    </source>
</evidence>
<sequence>MYFLVDCSNCNTPLQLPPGAKAIRCAICRAVTHIAEPRSAPPPPAPSSSGYHQQSSAHPAAVAPSPYNHAPPGPPPQAHGNKRAVICGISYMNTKHQLNGCINDAKCMKYLLVNRFKFPESSIVMLTEQETDPYMRPTKQNMRMAMYWLLQGCQPGDSLVFHFSGHGSQQRNYTGDEVDGFDETLCPLDFETQGMIVDDEINAAIVKPLPPGEWEVCMGGPSPPIRDVERNQRRGGHLFQVTTTGAMTYALIQAIERGHATTYGNMLNAMRSTIRNTGSDLTGGIVTSLLTMLVTGGSLNRMTQEPQLTANEPFDFLSHIITPSLSMAASTTTTASLSFSPPVPKLSSPRHRLLDFSVSTRSRSRLATTLRIRAVGNDFLGDFGARDPFPAEIESGFADKVLGNINTEHKILIPNISALSLSQQECTPVSPLQEPMSKDDAQKLLKKVLGWRLLDEEGGLKLQCLWKLRDFKCGVELINRIHNVTEASGHFPNLHLEHPNQVRAELWTQSIGGLSMNDFIVAAKIDEIKTSDLAPRKRAWA</sequence>
<evidence type="ECO:0000256" key="5">
    <source>
        <dbReference type="ARBA" id="ARBA00023239"/>
    </source>
</evidence>
<dbReference type="GO" id="GO:0008124">
    <property type="term" value="F:4-alpha-hydroxytetrahydrobiopterin dehydratase activity"/>
    <property type="evidence" value="ECO:0007669"/>
    <property type="project" value="UniProtKB-EC"/>
</dbReference>
<comment type="similarity">
    <text evidence="3">Belongs to the peptidase C14B family.</text>
</comment>
<dbReference type="InterPro" id="IPR029030">
    <property type="entry name" value="Caspase-like_dom_sf"/>
</dbReference>
<dbReference type="SUPFAM" id="SSF55248">
    <property type="entry name" value="PCD-like"/>
    <property type="match status" value="1"/>
</dbReference>
<reference evidence="9" key="2">
    <citation type="journal article" date="2023" name="Plants (Basel)">
        <title>Annotation of the Turnera subulata (Passifloraceae) Draft Genome Reveals the S-Locus Evolved after the Divergence of Turneroideae from Passifloroideae in a Stepwise Manner.</title>
        <authorList>
            <person name="Henning P.M."/>
            <person name="Roalson E.H."/>
            <person name="Mir W."/>
            <person name="McCubbin A.G."/>
            <person name="Shore J.S."/>
        </authorList>
    </citation>
    <scope>NUCLEOTIDE SEQUENCE</scope>
    <source>
        <strain evidence="9">F60SS</strain>
    </source>
</reference>
<reference evidence="9" key="1">
    <citation type="submission" date="2022-02" db="EMBL/GenBank/DDBJ databases">
        <authorList>
            <person name="Henning P.M."/>
            <person name="McCubbin A.G."/>
            <person name="Shore J.S."/>
        </authorList>
    </citation>
    <scope>NUCLEOTIDE SEQUENCE</scope>
    <source>
        <strain evidence="9">F60SS</strain>
        <tissue evidence="9">Leaves</tissue>
    </source>
</reference>
<feature type="domain" description="Zinc finger LSD1-type" evidence="8">
    <location>
        <begin position="7"/>
        <end position="31"/>
    </location>
</feature>
<dbReference type="InterPro" id="IPR036428">
    <property type="entry name" value="PCD_sf"/>
</dbReference>
<dbReference type="EC" id="4.2.1.96" evidence="4"/>
<evidence type="ECO:0000256" key="2">
    <source>
        <dbReference type="ARBA" id="ARBA00006472"/>
    </source>
</evidence>
<keyword evidence="10" id="KW-1185">Reference proteome</keyword>
<dbReference type="Pfam" id="PF06943">
    <property type="entry name" value="zf-LSD1"/>
    <property type="match status" value="1"/>
</dbReference>
<dbReference type="InterPro" id="IPR005735">
    <property type="entry name" value="Znf_LSD1"/>
</dbReference>
<keyword evidence="5" id="KW-0456">Lyase</keyword>
<evidence type="ECO:0000259" key="8">
    <source>
        <dbReference type="Pfam" id="PF06943"/>
    </source>
</evidence>
<comment type="catalytic activity">
    <reaction evidence="1">
        <text>(4aS,6R)-4a-hydroxy-L-erythro-5,6,7,8-tetrahydrobiopterin = (6R)-L-erythro-6,7-dihydrobiopterin + H2O</text>
        <dbReference type="Rhea" id="RHEA:11920"/>
        <dbReference type="ChEBI" id="CHEBI:15377"/>
        <dbReference type="ChEBI" id="CHEBI:15642"/>
        <dbReference type="ChEBI" id="CHEBI:43120"/>
        <dbReference type="EC" id="4.2.1.96"/>
    </reaction>
</comment>
<dbReference type="Gene3D" id="3.40.50.12660">
    <property type="match status" value="1"/>
</dbReference>